<name>A0A4Q5M503_9BACT</name>
<gene>
    <name evidence="1" type="ORF">EWM59_01715</name>
</gene>
<protein>
    <recommendedName>
        <fullName evidence="3">WbqC family protein</fullName>
    </recommendedName>
</protein>
<reference evidence="1 2" key="1">
    <citation type="submission" date="2019-02" db="EMBL/GenBank/DDBJ databases">
        <title>Bacterial novel species Emticicia sp. 17J42-9 isolated from soil.</title>
        <authorList>
            <person name="Jung H.-Y."/>
        </authorList>
    </citation>
    <scope>NUCLEOTIDE SEQUENCE [LARGE SCALE GENOMIC DNA]</scope>
    <source>
        <strain evidence="1 2">17J42-9</strain>
    </source>
</reference>
<evidence type="ECO:0008006" key="3">
    <source>
        <dbReference type="Google" id="ProtNLM"/>
    </source>
</evidence>
<keyword evidence="2" id="KW-1185">Reference proteome</keyword>
<organism evidence="1 2">
    <name type="scientific">Emticicia agri</name>
    <dbReference type="NCBI Taxonomy" id="2492393"/>
    <lineage>
        <taxon>Bacteria</taxon>
        <taxon>Pseudomonadati</taxon>
        <taxon>Bacteroidota</taxon>
        <taxon>Cytophagia</taxon>
        <taxon>Cytophagales</taxon>
        <taxon>Leadbetterellaceae</taxon>
        <taxon>Emticicia</taxon>
    </lineage>
</organism>
<dbReference type="InterPro" id="IPR014985">
    <property type="entry name" value="WbqC"/>
</dbReference>
<dbReference type="Pfam" id="PF08889">
    <property type="entry name" value="WbqC"/>
    <property type="match status" value="1"/>
</dbReference>
<dbReference type="AlphaFoldDB" id="A0A4Q5M503"/>
<dbReference type="Proteomes" id="UP000293162">
    <property type="component" value="Unassembled WGS sequence"/>
</dbReference>
<dbReference type="RefSeq" id="WP_130019214.1">
    <property type="nucleotide sequence ID" value="NZ_SEWF01000002.1"/>
</dbReference>
<evidence type="ECO:0000313" key="2">
    <source>
        <dbReference type="Proteomes" id="UP000293162"/>
    </source>
</evidence>
<dbReference type="OrthoDB" id="3611744at2"/>
<dbReference type="EMBL" id="SEWF01000002">
    <property type="protein sequence ID" value="RYU97432.1"/>
    <property type="molecule type" value="Genomic_DNA"/>
</dbReference>
<accession>A0A4Q5M503</accession>
<comment type="caution">
    <text evidence="1">The sequence shown here is derived from an EMBL/GenBank/DDBJ whole genome shotgun (WGS) entry which is preliminary data.</text>
</comment>
<evidence type="ECO:0000313" key="1">
    <source>
        <dbReference type="EMBL" id="RYU97432.1"/>
    </source>
</evidence>
<sequence>MTIGIMQPYIFPYIGYFQLISAVDKFIVYDDVAYINKGWINRNNILINGKASMFTLPLISASQNRLIREIEVDNLEAWSKKFFKTIEQSYKKAPFYQETLAILKQVFQSNPANIAELCTTSLKATCQYVGIYTEIVDSSVVYNNQHLKAQERILDICLQEKTDHYINPIGGMAIYDKQLFADNKILLNFIKSKPIQYKQFSHEFVPWLSMIDLLMFCPVEAIHAYLKEFELV</sequence>
<proteinExistence type="predicted"/>